<evidence type="ECO:0000313" key="3">
    <source>
        <dbReference type="EMBL" id="KKY17703.1"/>
    </source>
</evidence>
<gene>
    <name evidence="3" type="ORF">UCRPC4_g05336</name>
</gene>
<dbReference type="PANTHER" id="PTHR37544:SF3">
    <property type="entry name" value="SPRAY"/>
    <property type="match status" value="1"/>
</dbReference>
<protein>
    <submittedName>
        <fullName evidence="3">Uncharacterized protein</fullName>
    </submittedName>
</protein>
<dbReference type="Proteomes" id="UP000053317">
    <property type="component" value="Unassembled WGS sequence"/>
</dbReference>
<feature type="compositionally biased region" description="Basic and acidic residues" evidence="1">
    <location>
        <begin position="102"/>
        <end position="121"/>
    </location>
</feature>
<feature type="region of interest" description="Disordered" evidence="1">
    <location>
        <begin position="42"/>
        <end position="74"/>
    </location>
</feature>
<sequence length="730" mass="83249">MLTRKRSQGETYRRLEDDEGDIADMPINVDISSLSGAGIEMSDVGDIDQPKMNYLEPSGEDERRSSDISKPTLQRLGKGMVIGAQLNVGPMTTTLDRSVSQSERESVRKTEVHRAKTIRERGQQAAQERQVIVAVNQAVDLSSYEGMDNADGSTLRPESSFLTSRRESDLTQSYYYPIDQNLPNWRPFSMRPYYIILLILISFALAGVQEWLCQLSLKLEKQNDAILKFDDVSQVSLWNFFCWKYLPTLIFVTYGVFWQIMDFDVRRLEPFYQLSLPDGSTAEQSLHMDYLSMMGFLVPLKAYRYRQWAVLFSSIGTLLAASLSASLQNPSVVFVQNPECTPKCKDDAVRYFVRIQPVWSRCLTTCLLLTGIIGMNLLIQLQRKSGLLSDPKGIAGIASMATKSHILNDFQGLDMADGRGIYERLQHRRYVLYKSSIWQGEYIQHSSTISEPQHDRNPLPIMLRLKTGWVFVGTLTVFLIIIPIINFTPARVIPNAAPWLPILIATIIKMTWSTLDFDVRMMEPFFILSRGNAPPQETLTLDYRGTPYGILPLKAFMNRHFLVALVSFGSILTDILTVIVSSFSVNGERFLKGPNDPMSLKDETSNSFWGSVILSILIVTILIFSAILVYWRRGHPFLPRQPNTIASVLAYIFASHMLFDFIDTELFTARRMEAMLKRNRKTYGLGWFSGFDNKVHVAVDQMPWKARFEFGRPADWIQPPWSMSNMDDQF</sequence>
<feature type="transmembrane region" description="Helical" evidence="2">
    <location>
        <begin position="469"/>
        <end position="490"/>
    </location>
</feature>
<keyword evidence="2" id="KW-1133">Transmembrane helix</keyword>
<feature type="transmembrane region" description="Helical" evidence="2">
    <location>
        <begin position="237"/>
        <end position="257"/>
    </location>
</feature>
<dbReference type="EMBL" id="LCWF01000137">
    <property type="protein sequence ID" value="KKY17703.1"/>
    <property type="molecule type" value="Genomic_DNA"/>
</dbReference>
<reference evidence="3 4" key="1">
    <citation type="submission" date="2015-05" db="EMBL/GenBank/DDBJ databases">
        <title>Distinctive expansion of gene families associated with plant cell wall degradation and secondary metabolism in the genomes of grapevine trunk pathogens.</title>
        <authorList>
            <person name="Lawrence D.P."/>
            <person name="Travadon R."/>
            <person name="Rolshausen P.E."/>
            <person name="Baumgartner K."/>
        </authorList>
    </citation>
    <scope>NUCLEOTIDE SEQUENCE [LARGE SCALE GENOMIC DNA]</scope>
    <source>
        <strain evidence="3">UCRPC4</strain>
    </source>
</reference>
<dbReference type="AlphaFoldDB" id="A0A0G2G181"/>
<comment type="caution">
    <text evidence="3">The sequence shown here is derived from an EMBL/GenBank/DDBJ whole genome shotgun (WGS) entry which is preliminary data.</text>
</comment>
<feature type="transmembrane region" description="Helical" evidence="2">
    <location>
        <begin position="643"/>
        <end position="662"/>
    </location>
</feature>
<evidence type="ECO:0000256" key="2">
    <source>
        <dbReference type="SAM" id="Phobius"/>
    </source>
</evidence>
<name>A0A0G2G181_PHACM</name>
<organism evidence="3 4">
    <name type="scientific">Phaeomoniella chlamydospora</name>
    <name type="common">Phaeoacremonium chlamydosporum</name>
    <dbReference type="NCBI Taxonomy" id="158046"/>
    <lineage>
        <taxon>Eukaryota</taxon>
        <taxon>Fungi</taxon>
        <taxon>Dikarya</taxon>
        <taxon>Ascomycota</taxon>
        <taxon>Pezizomycotina</taxon>
        <taxon>Eurotiomycetes</taxon>
        <taxon>Chaetothyriomycetidae</taxon>
        <taxon>Phaeomoniellales</taxon>
        <taxon>Phaeomoniellaceae</taxon>
        <taxon>Phaeomoniella</taxon>
    </lineage>
</organism>
<accession>A0A0G2G181</accession>
<proteinExistence type="predicted"/>
<dbReference type="Pfam" id="PF11915">
    <property type="entry name" value="DUF3433"/>
    <property type="match status" value="2"/>
</dbReference>
<keyword evidence="2" id="KW-0472">Membrane</keyword>
<feature type="region of interest" description="Disordered" evidence="1">
    <location>
        <begin position="95"/>
        <end position="121"/>
    </location>
</feature>
<feature type="transmembrane region" description="Helical" evidence="2">
    <location>
        <begin position="358"/>
        <end position="379"/>
    </location>
</feature>
<feature type="transmembrane region" description="Helical" evidence="2">
    <location>
        <begin position="561"/>
        <end position="585"/>
    </location>
</feature>
<dbReference type="InterPro" id="IPR021840">
    <property type="entry name" value="DUF3433"/>
</dbReference>
<feature type="transmembrane region" description="Helical" evidence="2">
    <location>
        <begin position="608"/>
        <end position="631"/>
    </location>
</feature>
<feature type="transmembrane region" description="Helical" evidence="2">
    <location>
        <begin position="193"/>
        <end position="217"/>
    </location>
</feature>
<evidence type="ECO:0000256" key="1">
    <source>
        <dbReference type="SAM" id="MobiDB-lite"/>
    </source>
</evidence>
<feature type="transmembrane region" description="Helical" evidence="2">
    <location>
        <begin position="496"/>
        <end position="515"/>
    </location>
</feature>
<reference evidence="3 4" key="2">
    <citation type="submission" date="2015-05" db="EMBL/GenBank/DDBJ databases">
        <authorList>
            <person name="Morales-Cruz A."/>
            <person name="Amrine K.C."/>
            <person name="Cantu D."/>
        </authorList>
    </citation>
    <scope>NUCLEOTIDE SEQUENCE [LARGE SCALE GENOMIC DNA]</scope>
    <source>
        <strain evidence="3">UCRPC4</strain>
    </source>
</reference>
<evidence type="ECO:0000313" key="4">
    <source>
        <dbReference type="Proteomes" id="UP000053317"/>
    </source>
</evidence>
<dbReference type="OrthoDB" id="3248909at2759"/>
<keyword evidence="4" id="KW-1185">Reference proteome</keyword>
<keyword evidence="2" id="KW-0812">Transmembrane</keyword>
<dbReference type="PANTHER" id="PTHR37544">
    <property type="entry name" value="SPRAY-RELATED"/>
    <property type="match status" value="1"/>
</dbReference>